<dbReference type="STRING" id="1348612.A0A397J6R3"/>
<dbReference type="Proteomes" id="UP000266861">
    <property type="component" value="Unassembled WGS sequence"/>
</dbReference>
<dbReference type="InterPro" id="IPR011009">
    <property type="entry name" value="Kinase-like_dom_sf"/>
</dbReference>
<dbReference type="GO" id="GO:0004672">
    <property type="term" value="F:protein kinase activity"/>
    <property type="evidence" value="ECO:0007669"/>
    <property type="project" value="InterPro"/>
</dbReference>
<keyword evidence="3" id="KW-1185">Reference proteome</keyword>
<name>A0A397J6R3_9GLOM</name>
<dbReference type="GO" id="GO:0005737">
    <property type="term" value="C:cytoplasm"/>
    <property type="evidence" value="ECO:0007669"/>
    <property type="project" value="TreeGrafter"/>
</dbReference>
<comment type="caution">
    <text evidence="2">The sequence shown here is derived from an EMBL/GenBank/DDBJ whole genome shotgun (WGS) entry which is preliminary data.</text>
</comment>
<dbReference type="InterPro" id="IPR000719">
    <property type="entry name" value="Prot_kinase_dom"/>
</dbReference>
<dbReference type="PROSITE" id="PS50011">
    <property type="entry name" value="PROTEIN_KINASE_DOM"/>
    <property type="match status" value="1"/>
</dbReference>
<evidence type="ECO:0000313" key="2">
    <source>
        <dbReference type="EMBL" id="RHZ84019.1"/>
    </source>
</evidence>
<sequence>MDEDNCFECGKRYIGFTWCYPCQNKRFEKEFGNWTSGNKIIDKFLQKTQSEAIETDELLEWIPYEEFKDIKYLTRGGFGKVYQSIWVDGPKAYWDGNDWVRVKDEVTVLKSLGFSQDINDDFFAEIAGYVELMKKNRERVDHRILQYYGITQNPETKEFLMVIEYAVHGSLRALLSDLKKSGKELTWKGRITFLFNIAHGLESVFKADLVHGDLHSGNILVLEMYPVIGDFGLCKPKTSVGKVTSGVIPYMAPEVLRGEKYTQASDIYSFGMIMWEIETGQLPFSGCAHDVHLVMDICKGLRPPISDLMPKCYSDLICRCWDANPSNRPSIVDIYTTAADWHIRKVNAEEFQKYEKVRRKLFAEAEGTQSAKVEIHKAAVYTSRLLKYDDLPEPVNQLPESHRIEFTMPLDFM</sequence>
<organism evidence="2 3">
    <name type="scientific">Diversispora epigaea</name>
    <dbReference type="NCBI Taxonomy" id="1348612"/>
    <lineage>
        <taxon>Eukaryota</taxon>
        <taxon>Fungi</taxon>
        <taxon>Fungi incertae sedis</taxon>
        <taxon>Mucoromycota</taxon>
        <taxon>Glomeromycotina</taxon>
        <taxon>Glomeromycetes</taxon>
        <taxon>Diversisporales</taxon>
        <taxon>Diversisporaceae</taxon>
        <taxon>Diversispora</taxon>
    </lineage>
</organism>
<proteinExistence type="predicted"/>
<dbReference type="AlphaFoldDB" id="A0A397J6R3"/>
<dbReference type="GO" id="GO:0007165">
    <property type="term" value="P:signal transduction"/>
    <property type="evidence" value="ECO:0007669"/>
    <property type="project" value="TreeGrafter"/>
</dbReference>
<dbReference type="SUPFAM" id="SSF56112">
    <property type="entry name" value="Protein kinase-like (PK-like)"/>
    <property type="match status" value="1"/>
</dbReference>
<dbReference type="GO" id="GO:0005524">
    <property type="term" value="F:ATP binding"/>
    <property type="evidence" value="ECO:0007669"/>
    <property type="project" value="InterPro"/>
</dbReference>
<feature type="domain" description="Protein kinase" evidence="1">
    <location>
        <begin position="67"/>
        <end position="342"/>
    </location>
</feature>
<dbReference type="PANTHER" id="PTHR23257">
    <property type="entry name" value="SERINE-THREONINE PROTEIN KINASE"/>
    <property type="match status" value="1"/>
</dbReference>
<accession>A0A397J6R3</accession>
<dbReference type="Gene3D" id="1.10.510.10">
    <property type="entry name" value="Transferase(Phosphotransferase) domain 1"/>
    <property type="match status" value="1"/>
</dbReference>
<dbReference type="Pfam" id="PF07714">
    <property type="entry name" value="PK_Tyr_Ser-Thr"/>
    <property type="match status" value="1"/>
</dbReference>
<gene>
    <name evidence="2" type="ORF">Glove_86g150</name>
</gene>
<reference evidence="2 3" key="1">
    <citation type="submission" date="2018-08" db="EMBL/GenBank/DDBJ databases">
        <title>Genome and evolution of the arbuscular mycorrhizal fungus Diversispora epigaea (formerly Glomus versiforme) and its bacterial endosymbionts.</title>
        <authorList>
            <person name="Sun X."/>
            <person name="Fei Z."/>
            <person name="Harrison M."/>
        </authorList>
    </citation>
    <scope>NUCLEOTIDE SEQUENCE [LARGE SCALE GENOMIC DNA]</scope>
    <source>
        <strain evidence="2 3">IT104</strain>
    </source>
</reference>
<dbReference type="InterPro" id="IPR001245">
    <property type="entry name" value="Ser-Thr/Tyr_kinase_cat_dom"/>
</dbReference>
<dbReference type="InterPro" id="IPR050167">
    <property type="entry name" value="Ser_Thr_protein_kinase"/>
</dbReference>
<evidence type="ECO:0000259" key="1">
    <source>
        <dbReference type="PROSITE" id="PS50011"/>
    </source>
</evidence>
<protein>
    <recommendedName>
        <fullName evidence="1">Protein kinase domain-containing protein</fullName>
    </recommendedName>
</protein>
<dbReference type="OrthoDB" id="6718656at2759"/>
<dbReference type="PANTHER" id="PTHR23257:SF963">
    <property type="entry name" value="AT08303P"/>
    <property type="match status" value="1"/>
</dbReference>
<evidence type="ECO:0000313" key="3">
    <source>
        <dbReference type="Proteomes" id="UP000266861"/>
    </source>
</evidence>
<dbReference type="EMBL" id="PQFF01000082">
    <property type="protein sequence ID" value="RHZ84019.1"/>
    <property type="molecule type" value="Genomic_DNA"/>
</dbReference>
<dbReference type="PRINTS" id="PR00109">
    <property type="entry name" value="TYRKINASE"/>
</dbReference>